<dbReference type="PANTHER" id="PTHR46265">
    <property type="entry name" value="RHO GTPASE-ACTIVATING PROTEIN 7"/>
    <property type="match status" value="1"/>
</dbReference>
<proteinExistence type="predicted"/>
<reference evidence="2 3" key="1">
    <citation type="journal article" date="2024" name="G3 (Bethesda)">
        <title>Genome assembly of Hibiscus sabdariffa L. provides insights into metabolisms of medicinal natural products.</title>
        <authorList>
            <person name="Kim T."/>
        </authorList>
    </citation>
    <scope>NUCLEOTIDE SEQUENCE [LARGE SCALE GENOMIC DNA]</scope>
    <source>
        <strain evidence="2">TK-2024</strain>
        <tissue evidence="2">Old leaves</tissue>
    </source>
</reference>
<sequence length="259" mass="28193">MKIARTGAEKIPSKNEDPFHAEQGDAAVDADPVPPPPTPAGPPDRKTPSFRARNLTTIPPKGNAANLTLGGIDLSSSGSVVVKADKKIITVLFQDGQDGRNLTLKAETLEDLYEWKTAFENALSQAPSSAPVMEENGILRSDKADAVDGSKEPVNNEQLVRSTVIGKPILFALEDADGAPTFLEKALRYLEEHGVMVARDLRLRLSMTDDQLQVKGSVSNSSMNTGLLEDGIQTCCEKRTEEEKMVVILLCKPWNKQWQ</sequence>
<keyword evidence="3" id="KW-1185">Reference proteome</keyword>
<feature type="region of interest" description="Disordered" evidence="1">
    <location>
        <begin position="1"/>
        <end position="59"/>
    </location>
</feature>
<evidence type="ECO:0000313" key="2">
    <source>
        <dbReference type="EMBL" id="KAK8572406.1"/>
    </source>
</evidence>
<feature type="compositionally biased region" description="Pro residues" evidence="1">
    <location>
        <begin position="32"/>
        <end position="42"/>
    </location>
</feature>
<evidence type="ECO:0008006" key="4">
    <source>
        <dbReference type="Google" id="ProtNLM"/>
    </source>
</evidence>
<name>A0ABR2F5W4_9ROSI</name>
<accession>A0ABR2F5W4</accession>
<dbReference type="Proteomes" id="UP001472677">
    <property type="component" value="Unassembled WGS sequence"/>
</dbReference>
<organism evidence="2 3">
    <name type="scientific">Hibiscus sabdariffa</name>
    <name type="common">roselle</name>
    <dbReference type="NCBI Taxonomy" id="183260"/>
    <lineage>
        <taxon>Eukaryota</taxon>
        <taxon>Viridiplantae</taxon>
        <taxon>Streptophyta</taxon>
        <taxon>Embryophyta</taxon>
        <taxon>Tracheophyta</taxon>
        <taxon>Spermatophyta</taxon>
        <taxon>Magnoliopsida</taxon>
        <taxon>eudicotyledons</taxon>
        <taxon>Gunneridae</taxon>
        <taxon>Pentapetalae</taxon>
        <taxon>rosids</taxon>
        <taxon>malvids</taxon>
        <taxon>Malvales</taxon>
        <taxon>Malvaceae</taxon>
        <taxon>Malvoideae</taxon>
        <taxon>Hibiscus</taxon>
    </lineage>
</organism>
<feature type="compositionally biased region" description="Basic and acidic residues" evidence="1">
    <location>
        <begin position="7"/>
        <end position="23"/>
    </location>
</feature>
<dbReference type="PANTHER" id="PTHR46265:SF22">
    <property type="entry name" value="RHO GTPASE-ACTIVATING PROTEIN REN1-LIKE ISOFORM X1"/>
    <property type="match status" value="1"/>
</dbReference>
<comment type="caution">
    <text evidence="2">The sequence shown here is derived from an EMBL/GenBank/DDBJ whole genome shotgun (WGS) entry which is preliminary data.</text>
</comment>
<protein>
    <recommendedName>
        <fullName evidence="4">PH domain-containing protein</fullName>
    </recommendedName>
</protein>
<gene>
    <name evidence="2" type="ORF">V6N12_028460</name>
</gene>
<dbReference type="EMBL" id="JBBPBM010000008">
    <property type="protein sequence ID" value="KAK8572406.1"/>
    <property type="molecule type" value="Genomic_DNA"/>
</dbReference>
<dbReference type="InterPro" id="IPR052799">
    <property type="entry name" value="Rho_GAP_Regulators"/>
</dbReference>
<evidence type="ECO:0000256" key="1">
    <source>
        <dbReference type="SAM" id="MobiDB-lite"/>
    </source>
</evidence>
<evidence type="ECO:0000313" key="3">
    <source>
        <dbReference type="Proteomes" id="UP001472677"/>
    </source>
</evidence>